<gene>
    <name evidence="6" type="ORF">RGQ15_16595</name>
</gene>
<sequence length="301" mass="32673">MLHSRLLQYIDQVARYRSIRKAAEKLNVSSSSVNRQIIAYEELLGHQIFERLPRGVRLTAAGELLITHIRSTLKDHERFLGRIDEMKSMRRTTVSIATLEALQSDVIAEVIGRFIPRYPYTRFAVESVPADRIVATVVEGGAAIGLGFDIDLVPQVNLICAASFNLGVVVAPDHPLAKKASVRLSDCVGHAFALPATHLVMRGIIDRMLASSNAYVHPVAETNSIDLLKSLVATAGLASFLTSADVDAEHGRGSLVHVPLVGIPNEAQTLRLIQRKGVPLAPAATIFAEELAGFIQKMSSS</sequence>
<dbReference type="PROSITE" id="PS50931">
    <property type="entry name" value="HTH_LYSR"/>
    <property type="match status" value="1"/>
</dbReference>
<reference evidence="7" key="1">
    <citation type="submission" date="2023-07" db="EMBL/GenBank/DDBJ databases">
        <title>Paracoccus sp. MBLB3053 whole genome sequence.</title>
        <authorList>
            <person name="Hwang C.Y."/>
            <person name="Cho E.-S."/>
            <person name="Seo M.-J."/>
        </authorList>
    </citation>
    <scope>NUCLEOTIDE SEQUENCE [LARGE SCALE GENOMIC DNA]</scope>
    <source>
        <strain evidence="7">MBLB3053</strain>
    </source>
</reference>
<evidence type="ECO:0000256" key="2">
    <source>
        <dbReference type="ARBA" id="ARBA00023015"/>
    </source>
</evidence>
<proteinExistence type="inferred from homology"/>
<dbReference type="Pfam" id="PF00126">
    <property type="entry name" value="HTH_1"/>
    <property type="match status" value="1"/>
</dbReference>
<evidence type="ECO:0000256" key="4">
    <source>
        <dbReference type="ARBA" id="ARBA00023163"/>
    </source>
</evidence>
<dbReference type="Proteomes" id="UP001269144">
    <property type="component" value="Unassembled WGS sequence"/>
</dbReference>
<feature type="domain" description="HTH lysR-type" evidence="5">
    <location>
        <begin position="1"/>
        <end position="59"/>
    </location>
</feature>
<comment type="similarity">
    <text evidence="1">Belongs to the LysR transcriptional regulatory family.</text>
</comment>
<organism evidence="6 7">
    <name type="scientific">Paracoccus aurantius</name>
    <dbReference type="NCBI Taxonomy" id="3073814"/>
    <lineage>
        <taxon>Bacteria</taxon>
        <taxon>Pseudomonadati</taxon>
        <taxon>Pseudomonadota</taxon>
        <taxon>Alphaproteobacteria</taxon>
        <taxon>Rhodobacterales</taxon>
        <taxon>Paracoccaceae</taxon>
        <taxon>Paracoccus</taxon>
    </lineage>
</organism>
<dbReference type="InterPro" id="IPR000847">
    <property type="entry name" value="LysR_HTH_N"/>
</dbReference>
<dbReference type="SUPFAM" id="SSF46785">
    <property type="entry name" value="Winged helix' DNA-binding domain"/>
    <property type="match status" value="1"/>
</dbReference>
<dbReference type="InterPro" id="IPR050950">
    <property type="entry name" value="HTH-type_LysR_regulators"/>
</dbReference>
<dbReference type="InterPro" id="IPR036388">
    <property type="entry name" value="WH-like_DNA-bd_sf"/>
</dbReference>
<dbReference type="Pfam" id="PF03466">
    <property type="entry name" value="LysR_substrate"/>
    <property type="match status" value="1"/>
</dbReference>
<dbReference type="EMBL" id="JAVQLW010000002">
    <property type="protein sequence ID" value="MDS9469181.1"/>
    <property type="molecule type" value="Genomic_DNA"/>
</dbReference>
<dbReference type="PANTHER" id="PTHR30419:SF8">
    <property type="entry name" value="NITROGEN ASSIMILATION TRANSCRIPTIONAL ACTIVATOR-RELATED"/>
    <property type="match status" value="1"/>
</dbReference>
<keyword evidence="4" id="KW-0804">Transcription</keyword>
<dbReference type="Gene3D" id="1.10.10.10">
    <property type="entry name" value="Winged helix-like DNA-binding domain superfamily/Winged helix DNA-binding domain"/>
    <property type="match status" value="1"/>
</dbReference>
<name>A0ABU2HVV4_9RHOB</name>
<dbReference type="SUPFAM" id="SSF53850">
    <property type="entry name" value="Periplasmic binding protein-like II"/>
    <property type="match status" value="1"/>
</dbReference>
<evidence type="ECO:0000313" key="7">
    <source>
        <dbReference type="Proteomes" id="UP001269144"/>
    </source>
</evidence>
<accession>A0ABU2HVV4</accession>
<dbReference type="InterPro" id="IPR005119">
    <property type="entry name" value="LysR_subst-bd"/>
</dbReference>
<protein>
    <submittedName>
        <fullName evidence="6">LysR family transcriptional regulator</fullName>
    </submittedName>
</protein>
<evidence type="ECO:0000256" key="1">
    <source>
        <dbReference type="ARBA" id="ARBA00009437"/>
    </source>
</evidence>
<dbReference type="InterPro" id="IPR036390">
    <property type="entry name" value="WH_DNA-bd_sf"/>
</dbReference>
<dbReference type="PANTHER" id="PTHR30419">
    <property type="entry name" value="HTH-TYPE TRANSCRIPTIONAL REGULATOR YBHD"/>
    <property type="match status" value="1"/>
</dbReference>
<evidence type="ECO:0000256" key="3">
    <source>
        <dbReference type="ARBA" id="ARBA00023125"/>
    </source>
</evidence>
<dbReference type="RefSeq" id="WP_311161725.1">
    <property type="nucleotide sequence ID" value="NZ_JAVQLW010000002.1"/>
</dbReference>
<evidence type="ECO:0000313" key="6">
    <source>
        <dbReference type="EMBL" id="MDS9469181.1"/>
    </source>
</evidence>
<keyword evidence="7" id="KW-1185">Reference proteome</keyword>
<evidence type="ECO:0000259" key="5">
    <source>
        <dbReference type="PROSITE" id="PS50931"/>
    </source>
</evidence>
<keyword evidence="3" id="KW-0238">DNA-binding</keyword>
<dbReference type="Gene3D" id="3.40.190.290">
    <property type="match status" value="1"/>
</dbReference>
<keyword evidence="2" id="KW-0805">Transcription regulation</keyword>
<comment type="caution">
    <text evidence="6">The sequence shown here is derived from an EMBL/GenBank/DDBJ whole genome shotgun (WGS) entry which is preliminary data.</text>
</comment>